<dbReference type="PANTHER" id="PTHR33021:SF70">
    <property type="entry name" value="PHYTOCYANIN DOMAIN-CONTAINING PROTEIN"/>
    <property type="match status" value="1"/>
</dbReference>
<dbReference type="PANTHER" id="PTHR33021">
    <property type="entry name" value="BLUE COPPER PROTEIN"/>
    <property type="match status" value="1"/>
</dbReference>
<feature type="transmembrane region" description="Helical" evidence="7">
    <location>
        <begin position="154"/>
        <end position="177"/>
    </location>
</feature>
<dbReference type="KEGG" id="mnt:21400099"/>
<evidence type="ECO:0000259" key="9">
    <source>
        <dbReference type="PROSITE" id="PS51485"/>
    </source>
</evidence>
<dbReference type="PROSITE" id="PS51485">
    <property type="entry name" value="PHYTOCYANIN"/>
    <property type="match status" value="1"/>
</dbReference>
<keyword evidence="12" id="KW-1185">Reference proteome</keyword>
<dbReference type="eggNOG" id="ENOG502S19B">
    <property type="taxonomic scope" value="Eukaryota"/>
</dbReference>
<name>W9T383_9ROSA</name>
<evidence type="ECO:0000256" key="6">
    <source>
        <dbReference type="SAM" id="MobiDB-lite"/>
    </source>
</evidence>
<accession>W9T383</accession>
<dbReference type="CDD" id="cd04216">
    <property type="entry name" value="Phytocyanin"/>
    <property type="match status" value="1"/>
</dbReference>
<dbReference type="GO" id="GO:0009055">
    <property type="term" value="F:electron transfer activity"/>
    <property type="evidence" value="ECO:0007669"/>
    <property type="project" value="InterPro"/>
</dbReference>
<dbReference type="InterPro" id="IPR008972">
    <property type="entry name" value="Cupredoxin"/>
</dbReference>
<dbReference type="InterPro" id="IPR003245">
    <property type="entry name" value="Phytocyanin_dom"/>
</dbReference>
<evidence type="ECO:0000313" key="12">
    <source>
        <dbReference type="Proteomes" id="UP000030645"/>
    </source>
</evidence>
<dbReference type="InterPro" id="IPR039391">
    <property type="entry name" value="Phytocyanin-like"/>
</dbReference>
<keyword evidence="7" id="KW-0812">Transmembrane</keyword>
<evidence type="ECO:0000256" key="8">
    <source>
        <dbReference type="SAM" id="SignalP"/>
    </source>
</evidence>
<dbReference type="EMBL" id="KE646321">
    <property type="protein sequence ID" value="EXC67778.1"/>
    <property type="molecule type" value="Genomic_DNA"/>
</dbReference>
<evidence type="ECO:0000256" key="2">
    <source>
        <dbReference type="ARBA" id="ARBA00022723"/>
    </source>
</evidence>
<dbReference type="STRING" id="981085.W9T383"/>
<dbReference type="AlphaFoldDB" id="W9T383"/>
<evidence type="ECO:0000256" key="1">
    <source>
        <dbReference type="ARBA" id="ARBA00022448"/>
    </source>
</evidence>
<feature type="compositionally biased region" description="Low complexity" evidence="6">
    <location>
        <begin position="139"/>
        <end position="148"/>
    </location>
</feature>
<feature type="region of interest" description="Disordered" evidence="6">
    <location>
        <begin position="125"/>
        <end position="148"/>
    </location>
</feature>
<dbReference type="GO" id="GO:0046872">
    <property type="term" value="F:metal ion binding"/>
    <property type="evidence" value="ECO:0007669"/>
    <property type="project" value="UniProtKB-KW"/>
</dbReference>
<keyword evidence="7" id="KW-0472">Membrane</keyword>
<dbReference type="Pfam" id="PF02298">
    <property type="entry name" value="Cu_bind_like"/>
    <property type="match status" value="1"/>
</dbReference>
<dbReference type="Gene3D" id="2.60.40.420">
    <property type="entry name" value="Cupredoxins - blue copper proteins"/>
    <property type="match status" value="1"/>
</dbReference>
<keyword evidence="1" id="KW-0813">Transport</keyword>
<keyword evidence="7" id="KW-1133">Transmembrane helix</keyword>
<evidence type="ECO:0000256" key="4">
    <source>
        <dbReference type="ARBA" id="ARBA00023008"/>
    </source>
</evidence>
<evidence type="ECO:0000313" key="10">
    <source>
        <dbReference type="EMBL" id="EXC21067.1"/>
    </source>
</evidence>
<proteinExistence type="predicted"/>
<sequence length="183" mass="19671">MEKLLLVYAFLVLGSAITCGATTYTVGDTSGWDISTNLDSWINGKIFNVGDILVFQYSSTHSVSEVTRESFNSCNTTNVLNTFSNGNTTVPLTKAGQMYFVCGNKLHCLGGMKLQMKVESNQDYAPVGAPQATTGSDLPNNPSSRNNIPNTSSAFSHIGGAYVIVPSLIGLVVFMLWNNVKNI</sequence>
<keyword evidence="3" id="KW-0249">Electron transport</keyword>
<keyword evidence="2" id="KW-0479">Metal-binding</keyword>
<dbReference type="OrthoDB" id="1187945at2759"/>
<evidence type="ECO:0000256" key="7">
    <source>
        <dbReference type="SAM" id="Phobius"/>
    </source>
</evidence>
<organism evidence="11 12">
    <name type="scientific">Morus notabilis</name>
    <dbReference type="NCBI Taxonomy" id="981085"/>
    <lineage>
        <taxon>Eukaryota</taxon>
        <taxon>Viridiplantae</taxon>
        <taxon>Streptophyta</taxon>
        <taxon>Embryophyta</taxon>
        <taxon>Tracheophyta</taxon>
        <taxon>Spermatophyta</taxon>
        <taxon>Magnoliopsida</taxon>
        <taxon>eudicotyledons</taxon>
        <taxon>Gunneridae</taxon>
        <taxon>Pentapetalae</taxon>
        <taxon>rosids</taxon>
        <taxon>fabids</taxon>
        <taxon>Rosales</taxon>
        <taxon>Moraceae</taxon>
        <taxon>Moreae</taxon>
        <taxon>Morus</taxon>
    </lineage>
</organism>
<gene>
    <name evidence="11" type="ORF">L484_000147</name>
    <name evidence="10" type="ORF">L484_017077</name>
</gene>
<feature type="domain" description="Phytocyanin" evidence="9">
    <location>
        <begin position="22"/>
        <end position="120"/>
    </location>
</feature>
<evidence type="ECO:0000313" key="11">
    <source>
        <dbReference type="EMBL" id="EXC67778.1"/>
    </source>
</evidence>
<dbReference type="Proteomes" id="UP000030645">
    <property type="component" value="Unassembled WGS sequence"/>
</dbReference>
<keyword evidence="5" id="KW-0325">Glycoprotein</keyword>
<dbReference type="EMBL" id="KE345934">
    <property type="protein sequence ID" value="EXC21067.1"/>
    <property type="molecule type" value="Genomic_DNA"/>
</dbReference>
<feature type="signal peptide" evidence="8">
    <location>
        <begin position="1"/>
        <end position="20"/>
    </location>
</feature>
<keyword evidence="8" id="KW-0732">Signal</keyword>
<evidence type="ECO:0000256" key="5">
    <source>
        <dbReference type="ARBA" id="ARBA00023180"/>
    </source>
</evidence>
<dbReference type="SUPFAM" id="SSF49503">
    <property type="entry name" value="Cupredoxins"/>
    <property type="match status" value="1"/>
</dbReference>
<reference evidence="12" key="1">
    <citation type="submission" date="2013-01" db="EMBL/GenBank/DDBJ databases">
        <title>Draft Genome Sequence of a Mulberry Tree, Morus notabilis C.K. Schneid.</title>
        <authorList>
            <person name="He N."/>
            <person name="Zhao S."/>
        </authorList>
    </citation>
    <scope>NUCLEOTIDE SEQUENCE</scope>
</reference>
<dbReference type="KEGG" id="mnt:21383791"/>
<keyword evidence="4" id="KW-0186">Copper</keyword>
<reference evidence="11" key="2">
    <citation type="submission" date="2013-06" db="EMBL/GenBank/DDBJ databases">
        <title>Draft Genome Sequence of a Mulberry Tree, Morus notabilis C.K. Schn.</title>
        <authorList>
            <person name="He N."/>
            <person name="Zhao S."/>
        </authorList>
    </citation>
    <scope>NUCLEOTIDE SEQUENCE</scope>
</reference>
<dbReference type="FunFam" id="2.60.40.420:FF:000003">
    <property type="entry name" value="Blue copper"/>
    <property type="match status" value="1"/>
</dbReference>
<protein>
    <submittedName>
        <fullName evidence="11">Blue copper protein</fullName>
    </submittedName>
</protein>
<dbReference type="GO" id="GO:0005886">
    <property type="term" value="C:plasma membrane"/>
    <property type="evidence" value="ECO:0007669"/>
    <property type="project" value="TreeGrafter"/>
</dbReference>
<evidence type="ECO:0000256" key="3">
    <source>
        <dbReference type="ARBA" id="ARBA00022982"/>
    </source>
</evidence>
<feature type="chain" id="PRO_5007738116" evidence="8">
    <location>
        <begin position="21"/>
        <end position="183"/>
    </location>
</feature>